<evidence type="ECO:0000313" key="8">
    <source>
        <dbReference type="EMBL" id="AHF13176.1"/>
    </source>
</evidence>
<evidence type="ECO:0000256" key="2">
    <source>
        <dbReference type="ARBA" id="ARBA00022679"/>
    </source>
</evidence>
<dbReference type="Pfam" id="PF05175">
    <property type="entry name" value="MTS"/>
    <property type="match status" value="1"/>
</dbReference>
<dbReference type="InterPro" id="IPR019874">
    <property type="entry name" value="RF_methyltr_PrmC"/>
</dbReference>
<dbReference type="EC" id="2.1.1.297" evidence="5"/>
<dbReference type="Gene3D" id="1.10.8.10">
    <property type="entry name" value="DNA helicase RuvA subunit, C-terminal domain"/>
    <property type="match status" value="1"/>
</dbReference>
<dbReference type="STRING" id="880074.BARVI_10960"/>
<comment type="catalytic activity">
    <reaction evidence="4 5">
        <text>L-glutaminyl-[peptide chain release factor] + S-adenosyl-L-methionine = N(5)-methyl-L-glutaminyl-[peptide chain release factor] + S-adenosyl-L-homocysteine + H(+)</text>
        <dbReference type="Rhea" id="RHEA:42896"/>
        <dbReference type="Rhea" id="RHEA-COMP:10271"/>
        <dbReference type="Rhea" id="RHEA-COMP:10272"/>
        <dbReference type="ChEBI" id="CHEBI:15378"/>
        <dbReference type="ChEBI" id="CHEBI:30011"/>
        <dbReference type="ChEBI" id="CHEBI:57856"/>
        <dbReference type="ChEBI" id="CHEBI:59789"/>
        <dbReference type="ChEBI" id="CHEBI:61891"/>
        <dbReference type="EC" id="2.1.1.297"/>
    </reaction>
</comment>
<dbReference type="CDD" id="cd02440">
    <property type="entry name" value="AdoMet_MTases"/>
    <property type="match status" value="1"/>
</dbReference>
<dbReference type="GO" id="GO:0003676">
    <property type="term" value="F:nucleic acid binding"/>
    <property type="evidence" value="ECO:0007669"/>
    <property type="project" value="InterPro"/>
</dbReference>
<proteinExistence type="inferred from homology"/>
<dbReference type="InterPro" id="IPR050320">
    <property type="entry name" value="N5-glutamine_MTase"/>
</dbReference>
<dbReference type="InterPro" id="IPR004556">
    <property type="entry name" value="HemK-like"/>
</dbReference>
<comment type="function">
    <text evidence="5">Methylates the class 1 translation termination release factors RF1/PrfA and RF2/PrfB on the glutamine residue of the universally conserved GGQ motif.</text>
</comment>
<sequence length="286" mass="32231">MQTSIDLLRHQLGGIYPPGEITAFTRMIFEALCGYTPTDILLRKDTILSEDIHRKVEEIAGRLARQEPIQYILGYAWFCNRCFDIAPGALIPRPETEELVRLIIKENSGRELRIADLGTGSGCIAVTLALELPHSRVEAWELSSDALAIACRNASKWQTRVDFVQRDILHYDLSQVSPQSLDLIVSNPPYVRQSERESMSGNVLDYEPHEALFVPDATPLLFYDKIARDALTLLSPGGRLYFEINETQGEAIAHMLASYGYKQIRIIKDLYDKDRFASASKPHAHG</sequence>
<dbReference type="EMBL" id="CP007034">
    <property type="protein sequence ID" value="AHF13176.1"/>
    <property type="molecule type" value="Genomic_DNA"/>
</dbReference>
<dbReference type="PATRIC" id="fig|880074.11.peg.2268"/>
<feature type="binding site" evidence="5">
    <location>
        <position position="141"/>
    </location>
    <ligand>
        <name>S-adenosyl-L-methionine</name>
        <dbReference type="ChEBI" id="CHEBI:59789"/>
    </ligand>
</feature>
<dbReference type="PANTHER" id="PTHR18895:SF74">
    <property type="entry name" value="MTRF1L RELEASE FACTOR GLUTAMINE METHYLTRANSFERASE"/>
    <property type="match status" value="1"/>
</dbReference>
<feature type="binding site" evidence="5">
    <location>
        <begin position="187"/>
        <end position="190"/>
    </location>
    <ligand>
        <name>substrate</name>
    </ligand>
</feature>
<evidence type="ECO:0000313" key="9">
    <source>
        <dbReference type="Proteomes" id="UP000018901"/>
    </source>
</evidence>
<dbReference type="OrthoDB" id="9800643at2"/>
<dbReference type="InterPro" id="IPR040758">
    <property type="entry name" value="PrmC_N"/>
</dbReference>
<keyword evidence="3 5" id="KW-0949">S-adenosyl-L-methionine</keyword>
<dbReference type="SUPFAM" id="SSF53335">
    <property type="entry name" value="S-adenosyl-L-methionine-dependent methyltransferases"/>
    <property type="match status" value="1"/>
</dbReference>
<dbReference type="HOGENOM" id="CLU_018398_3_2_10"/>
<dbReference type="KEGG" id="bvs:BARVI_10960"/>
<organism evidence="8 9">
    <name type="scientific">Barnesiella viscericola DSM 18177</name>
    <dbReference type="NCBI Taxonomy" id="880074"/>
    <lineage>
        <taxon>Bacteria</taxon>
        <taxon>Pseudomonadati</taxon>
        <taxon>Bacteroidota</taxon>
        <taxon>Bacteroidia</taxon>
        <taxon>Bacteroidales</taxon>
        <taxon>Barnesiellaceae</taxon>
        <taxon>Barnesiella</taxon>
    </lineage>
</organism>
<keyword evidence="2 5" id="KW-0808">Transferase</keyword>
<keyword evidence="1 5" id="KW-0489">Methyltransferase</keyword>
<dbReference type="InterPro" id="IPR007848">
    <property type="entry name" value="Small_mtfrase_dom"/>
</dbReference>
<dbReference type="PROSITE" id="PS00092">
    <property type="entry name" value="N6_MTASE"/>
    <property type="match status" value="1"/>
</dbReference>
<dbReference type="NCBIfam" id="TIGR00536">
    <property type="entry name" value="hemK_fam"/>
    <property type="match status" value="1"/>
</dbReference>
<evidence type="ECO:0000256" key="1">
    <source>
        <dbReference type="ARBA" id="ARBA00022603"/>
    </source>
</evidence>
<dbReference type="RefSeq" id="WP_025279233.1">
    <property type="nucleotide sequence ID" value="NZ_CP007034.1"/>
</dbReference>
<dbReference type="Proteomes" id="UP000018901">
    <property type="component" value="Chromosome"/>
</dbReference>
<comment type="caution">
    <text evidence="5">Lacks conserved residue(s) required for the propagation of feature annotation.</text>
</comment>
<dbReference type="GO" id="GO:0102559">
    <property type="term" value="F:peptide chain release factor N(5)-glutamine methyltransferase activity"/>
    <property type="evidence" value="ECO:0007669"/>
    <property type="project" value="UniProtKB-EC"/>
</dbReference>
<dbReference type="InterPro" id="IPR002052">
    <property type="entry name" value="DNA_methylase_N6_adenine_CS"/>
</dbReference>
<comment type="similarity">
    <text evidence="5">Belongs to the protein N5-glutamine methyltransferase family. PrmC subfamily.</text>
</comment>
<evidence type="ECO:0000256" key="3">
    <source>
        <dbReference type="ARBA" id="ARBA00022691"/>
    </source>
</evidence>
<feature type="domain" description="Release factor glutamine methyltransferase N-terminal" evidence="7">
    <location>
        <begin position="25"/>
        <end position="74"/>
    </location>
</feature>
<protein>
    <recommendedName>
        <fullName evidence="5">Release factor glutamine methyltransferase</fullName>
        <shortName evidence="5">RF MTase</shortName>
        <ecNumber evidence="5">2.1.1.297</ecNumber>
    </recommendedName>
    <alternativeName>
        <fullName evidence="5">N5-glutamine methyltransferase PrmC</fullName>
    </alternativeName>
    <alternativeName>
        <fullName evidence="5">Protein-(glutamine-N5) MTase PrmC</fullName>
    </alternativeName>
    <alternativeName>
        <fullName evidence="5">Protein-glutamine N-methyltransferase PrmC</fullName>
    </alternativeName>
</protein>
<feature type="binding site" evidence="5">
    <location>
        <begin position="118"/>
        <end position="122"/>
    </location>
    <ligand>
        <name>S-adenosyl-L-methionine</name>
        <dbReference type="ChEBI" id="CHEBI:59789"/>
    </ligand>
</feature>
<dbReference type="GeneID" id="90529907"/>
<dbReference type="HAMAP" id="MF_02126">
    <property type="entry name" value="RF_methyltr_PrmC"/>
    <property type="match status" value="1"/>
</dbReference>
<gene>
    <name evidence="5" type="primary">prmC</name>
    <name evidence="8" type="ORF">BARVI_10960</name>
</gene>
<dbReference type="PANTHER" id="PTHR18895">
    <property type="entry name" value="HEMK METHYLTRANSFERASE"/>
    <property type="match status" value="1"/>
</dbReference>
<evidence type="ECO:0000256" key="4">
    <source>
        <dbReference type="ARBA" id="ARBA00048391"/>
    </source>
</evidence>
<dbReference type="Gene3D" id="3.40.50.150">
    <property type="entry name" value="Vaccinia Virus protein VP39"/>
    <property type="match status" value="1"/>
</dbReference>
<reference evidence="8 9" key="1">
    <citation type="submission" date="2013-12" db="EMBL/GenBank/DDBJ databases">
        <authorList>
            <consortium name="DOE Joint Genome Institute"/>
            <person name="Eisen J."/>
            <person name="Huntemann M."/>
            <person name="Han J."/>
            <person name="Chen A."/>
            <person name="Kyrpides N."/>
            <person name="Mavromatis K."/>
            <person name="Markowitz V."/>
            <person name="Palaniappan K."/>
            <person name="Ivanova N."/>
            <person name="Schaumberg A."/>
            <person name="Pati A."/>
            <person name="Liolios K."/>
            <person name="Nordberg H.P."/>
            <person name="Cantor M.N."/>
            <person name="Hua S.X."/>
            <person name="Woyke T."/>
        </authorList>
    </citation>
    <scope>NUCLEOTIDE SEQUENCE [LARGE SCALE GENOMIC DNA]</scope>
    <source>
        <strain evidence="9">DSM 18177</strain>
    </source>
</reference>
<dbReference type="NCBIfam" id="TIGR03534">
    <property type="entry name" value="RF_mod_PrmC"/>
    <property type="match status" value="1"/>
</dbReference>
<dbReference type="AlphaFoldDB" id="W0EVU8"/>
<keyword evidence="9" id="KW-1185">Reference proteome</keyword>
<feature type="domain" description="Methyltransferase small" evidence="6">
    <location>
        <begin position="107"/>
        <end position="196"/>
    </location>
</feature>
<evidence type="ECO:0000259" key="7">
    <source>
        <dbReference type="Pfam" id="PF17827"/>
    </source>
</evidence>
<dbReference type="Pfam" id="PF17827">
    <property type="entry name" value="PrmC_N"/>
    <property type="match status" value="1"/>
</dbReference>
<accession>W0EVU8</accession>
<name>W0EVU8_9BACT</name>
<dbReference type="InterPro" id="IPR029063">
    <property type="entry name" value="SAM-dependent_MTases_sf"/>
</dbReference>
<evidence type="ECO:0000256" key="5">
    <source>
        <dbReference type="HAMAP-Rule" id="MF_02126"/>
    </source>
</evidence>
<evidence type="ECO:0000259" key="6">
    <source>
        <dbReference type="Pfam" id="PF05175"/>
    </source>
</evidence>
<dbReference type="eggNOG" id="COG2890">
    <property type="taxonomic scope" value="Bacteria"/>
</dbReference>
<feature type="binding site" evidence="5">
    <location>
        <position position="187"/>
    </location>
    <ligand>
        <name>S-adenosyl-L-methionine</name>
        <dbReference type="ChEBI" id="CHEBI:59789"/>
    </ligand>
</feature>
<dbReference type="GO" id="GO:0032259">
    <property type="term" value="P:methylation"/>
    <property type="evidence" value="ECO:0007669"/>
    <property type="project" value="UniProtKB-KW"/>
</dbReference>